<dbReference type="EMBL" id="CP001990">
    <property type="protein sequence ID" value="ADE72608.1"/>
    <property type="molecule type" value="Genomic_DNA"/>
</dbReference>
<keyword evidence="2" id="KW-1185">Reference proteome</keyword>
<proteinExistence type="predicted"/>
<evidence type="ECO:0000313" key="1">
    <source>
        <dbReference type="EMBL" id="ADE72608.1"/>
    </source>
</evidence>
<dbReference type="AlphaFoldDB" id="D5E483"/>
<organism evidence="1 2">
    <name type="scientific">Priestia megaterium (strain ATCC 12872 / QMB1551)</name>
    <name type="common">Bacillus megaterium</name>
    <dbReference type="NCBI Taxonomy" id="545693"/>
    <lineage>
        <taxon>Bacteria</taxon>
        <taxon>Bacillati</taxon>
        <taxon>Bacillota</taxon>
        <taxon>Bacilli</taxon>
        <taxon>Bacillales</taxon>
        <taxon>Bacillaceae</taxon>
        <taxon>Priestia</taxon>
    </lineage>
</organism>
<sequence>MNLYGKIVNQAYVDLRIKIKSFKTIDFKGFLFLINYIM</sequence>
<accession>D5E483</accession>
<keyword evidence="1" id="KW-0614">Plasmid</keyword>
<protein>
    <submittedName>
        <fullName evidence="1">Uncharacterized protein</fullName>
    </submittedName>
</protein>
<dbReference type="KEGG" id="bmq:BMQ_pBM70066"/>
<geneLocation type="plasmid" evidence="1 2">
    <name>pBM700</name>
</geneLocation>
<evidence type="ECO:0000313" key="2">
    <source>
        <dbReference type="Proteomes" id="UP000000935"/>
    </source>
</evidence>
<name>D5E483_PRIM1</name>
<dbReference type="Proteomes" id="UP000000935">
    <property type="component" value="Plasmid pBM700"/>
</dbReference>
<reference evidence="1 2" key="1">
    <citation type="journal article" date="2011" name="J. Bacteriol.">
        <title>Genome sequences of the biotechnologically important Bacillus megaterium strains QM B1551 and DSM319.</title>
        <authorList>
            <person name="Eppinger M."/>
            <person name="Bunk B."/>
            <person name="Johns M.A."/>
            <person name="Edirisinghe J.N."/>
            <person name="Kutumbaka K.K."/>
            <person name="Koenig S.S."/>
            <person name="Huot Creasy H."/>
            <person name="Rosovitz M.J."/>
            <person name="Riley D.R."/>
            <person name="Daugherty S."/>
            <person name="Martin M."/>
            <person name="Elbourne L.D."/>
            <person name="Paulsen I."/>
            <person name="Biedendieck R."/>
            <person name="Braun C."/>
            <person name="Grayburn S."/>
            <person name="Dhingra S."/>
            <person name="Lukyanchuk V."/>
            <person name="Ball B."/>
            <person name="Ul-Qamar R."/>
            <person name="Seibel J."/>
            <person name="Bremer E."/>
            <person name="Jahn D."/>
            <person name="Ravel J."/>
            <person name="Vary P.S."/>
        </authorList>
    </citation>
    <scope>NUCLEOTIDE SEQUENCE [LARGE SCALE GENOMIC DNA]</scope>
    <source>
        <strain evidence="2">ATCC 12872 / QMB1551</strain>
        <plasmid evidence="1">pBM700</plasmid>
    </source>
</reference>
<dbReference type="HOGENOM" id="CLU_3324548_0_0_9"/>
<gene>
    <name evidence="1" type="ordered locus">BMQ_pBM70066</name>
</gene>